<dbReference type="GO" id="GO:0003700">
    <property type="term" value="F:DNA-binding transcription factor activity"/>
    <property type="evidence" value="ECO:0007669"/>
    <property type="project" value="InterPro"/>
</dbReference>
<dbReference type="Pfam" id="PF00072">
    <property type="entry name" value="Response_reg"/>
    <property type="match status" value="1"/>
</dbReference>
<dbReference type="Gene3D" id="3.40.50.2300">
    <property type="match status" value="1"/>
</dbReference>
<gene>
    <name evidence="11" type="ORF">CIL05_00500</name>
</gene>
<dbReference type="GO" id="GO:0043565">
    <property type="term" value="F:sequence-specific DNA binding"/>
    <property type="evidence" value="ECO:0007669"/>
    <property type="project" value="InterPro"/>
</dbReference>
<sequence length="522" mass="60910">MYRSLIVDDEKNIRDRMAAFFPWAETGYEVVGTAEDGIDALEKINQFNPHVVLTDIMMPRMNGLELVKEIRKTYPDMKVVLLSAYDDFTYAQQAIEYGVKGYMLKPLLKKDFYTMMSKLANELNTDHNIATEKDEWAFNEQMLLHLIKGECLEEYTKSWKHAYSRVIVFSFDEIFKEGTTLSIRQKIMEYTSAYWDGHDVPFLFYGNHLILFVLSSKPLSKMDLQSPISGFLDFLQGKLKEIIGIHSTFVIGVGNLVSSIEQISKSYNEAVYAYSYKYFRPAETIFFHQDLPPLSSKSNQRDVLESKEKSELRALEAELIDSVISQKPVQLTAIIDRYFDILPTQRSNHVSEVRESCYELIVLLLLRIEDKGFTLPSIKQDDILRKIYDLQSLNELKRWLNHIVKLITADVSKKEEQHLNRYVLFAKEYVQTNYPEKITLKDMANQLFIHQAYFSYIFKKEIGKNFIDYVNKIRVEKAAELIKTTDYKMKEISSMVGFQSHSYFNKVFKKVMGISPLVIRQK</sequence>
<evidence type="ECO:0000256" key="8">
    <source>
        <dbReference type="PROSITE-ProRule" id="PRU00169"/>
    </source>
</evidence>
<organism evidence="11 12">
    <name type="scientific">Virgibacillus profundi</name>
    <dbReference type="NCBI Taxonomy" id="2024555"/>
    <lineage>
        <taxon>Bacteria</taxon>
        <taxon>Bacillati</taxon>
        <taxon>Bacillota</taxon>
        <taxon>Bacilli</taxon>
        <taxon>Bacillales</taxon>
        <taxon>Bacillaceae</taxon>
        <taxon>Virgibacillus</taxon>
    </lineage>
</organism>
<accession>A0A2A2IJA6</accession>
<evidence type="ECO:0000259" key="9">
    <source>
        <dbReference type="PROSITE" id="PS01124"/>
    </source>
</evidence>
<dbReference type="SMART" id="SM00448">
    <property type="entry name" value="REC"/>
    <property type="match status" value="1"/>
</dbReference>
<dbReference type="SUPFAM" id="SSF46689">
    <property type="entry name" value="Homeodomain-like"/>
    <property type="match status" value="2"/>
</dbReference>
<evidence type="ECO:0000313" key="12">
    <source>
        <dbReference type="Proteomes" id="UP000218887"/>
    </source>
</evidence>
<dbReference type="OrthoDB" id="342399at2"/>
<dbReference type="SUPFAM" id="SSF52172">
    <property type="entry name" value="CheY-like"/>
    <property type="match status" value="1"/>
</dbReference>
<keyword evidence="3 8" id="KW-0597">Phosphoprotein</keyword>
<dbReference type="AlphaFoldDB" id="A0A2A2IJA6"/>
<evidence type="ECO:0000256" key="3">
    <source>
        <dbReference type="ARBA" id="ARBA00022553"/>
    </source>
</evidence>
<evidence type="ECO:0000259" key="10">
    <source>
        <dbReference type="PROSITE" id="PS50110"/>
    </source>
</evidence>
<reference evidence="11 12" key="1">
    <citation type="submission" date="2017-08" db="EMBL/GenBank/DDBJ databases">
        <title>Virgibacillus indicus sp. nov. and Virgibacillus profoundi sp. nov, two moderately halophilic bacteria isolated from marine sediment by using the Microfluidic Streak Plate.</title>
        <authorList>
            <person name="Xu B."/>
            <person name="Hu B."/>
            <person name="Wang J."/>
            <person name="Zhu Y."/>
            <person name="Huang L."/>
            <person name="Du W."/>
            <person name="Huang Y."/>
        </authorList>
    </citation>
    <scope>NUCLEOTIDE SEQUENCE [LARGE SCALE GENOMIC DNA]</scope>
    <source>
        <strain evidence="11 12">IO3-P3-H5</strain>
    </source>
</reference>
<keyword evidence="12" id="KW-1185">Reference proteome</keyword>
<keyword evidence="7" id="KW-0804">Transcription</keyword>
<dbReference type="InterPro" id="IPR018062">
    <property type="entry name" value="HTH_AraC-typ_CS"/>
</dbReference>
<dbReference type="InterPro" id="IPR009057">
    <property type="entry name" value="Homeodomain-like_sf"/>
</dbReference>
<dbReference type="CDD" id="cd17536">
    <property type="entry name" value="REC_YesN-like"/>
    <property type="match status" value="1"/>
</dbReference>
<evidence type="ECO:0008006" key="13">
    <source>
        <dbReference type="Google" id="ProtNLM"/>
    </source>
</evidence>
<dbReference type="Pfam" id="PF12833">
    <property type="entry name" value="HTH_18"/>
    <property type="match status" value="1"/>
</dbReference>
<keyword evidence="6" id="KW-0238">DNA-binding</keyword>
<dbReference type="InterPro" id="IPR018060">
    <property type="entry name" value="HTH_AraC"/>
</dbReference>
<dbReference type="Gene3D" id="1.10.10.60">
    <property type="entry name" value="Homeodomain-like"/>
    <property type="match status" value="2"/>
</dbReference>
<evidence type="ECO:0000256" key="7">
    <source>
        <dbReference type="ARBA" id="ARBA00023163"/>
    </source>
</evidence>
<dbReference type="InterPro" id="IPR041522">
    <property type="entry name" value="CdaR_GGDEF"/>
</dbReference>
<dbReference type="RefSeq" id="WP_095653545.1">
    <property type="nucleotide sequence ID" value="NZ_NPOA01000001.1"/>
</dbReference>
<dbReference type="PROSITE" id="PS00041">
    <property type="entry name" value="HTH_ARAC_FAMILY_1"/>
    <property type="match status" value="1"/>
</dbReference>
<dbReference type="GO" id="GO:0005737">
    <property type="term" value="C:cytoplasm"/>
    <property type="evidence" value="ECO:0007669"/>
    <property type="project" value="UniProtKB-SubCell"/>
</dbReference>
<dbReference type="PANTHER" id="PTHR42713">
    <property type="entry name" value="HISTIDINE KINASE-RELATED"/>
    <property type="match status" value="1"/>
</dbReference>
<name>A0A2A2IJA6_9BACI</name>
<dbReference type="PANTHER" id="PTHR42713:SF3">
    <property type="entry name" value="TRANSCRIPTIONAL REGULATORY PROTEIN HPTR"/>
    <property type="match status" value="1"/>
</dbReference>
<proteinExistence type="predicted"/>
<keyword evidence="5" id="KW-0805">Transcription regulation</keyword>
<evidence type="ECO:0000256" key="2">
    <source>
        <dbReference type="ARBA" id="ARBA00022490"/>
    </source>
</evidence>
<evidence type="ECO:0000256" key="6">
    <source>
        <dbReference type="ARBA" id="ARBA00023125"/>
    </source>
</evidence>
<feature type="domain" description="Response regulatory" evidence="10">
    <location>
        <begin position="3"/>
        <end position="120"/>
    </location>
</feature>
<keyword evidence="2" id="KW-0963">Cytoplasm</keyword>
<dbReference type="SMART" id="SM00342">
    <property type="entry name" value="HTH_ARAC"/>
    <property type="match status" value="1"/>
</dbReference>
<evidence type="ECO:0000256" key="5">
    <source>
        <dbReference type="ARBA" id="ARBA00023015"/>
    </source>
</evidence>
<protein>
    <recommendedName>
        <fullName evidence="13">DNA-binding response regulator</fullName>
    </recommendedName>
</protein>
<dbReference type="GO" id="GO:0000160">
    <property type="term" value="P:phosphorelay signal transduction system"/>
    <property type="evidence" value="ECO:0007669"/>
    <property type="project" value="UniProtKB-KW"/>
</dbReference>
<dbReference type="EMBL" id="NPOA01000001">
    <property type="protein sequence ID" value="PAV31175.1"/>
    <property type="molecule type" value="Genomic_DNA"/>
</dbReference>
<evidence type="ECO:0000313" key="11">
    <source>
        <dbReference type="EMBL" id="PAV31175.1"/>
    </source>
</evidence>
<dbReference type="Proteomes" id="UP000218887">
    <property type="component" value="Unassembled WGS sequence"/>
</dbReference>
<dbReference type="InterPro" id="IPR001789">
    <property type="entry name" value="Sig_transdc_resp-reg_receiver"/>
</dbReference>
<dbReference type="InterPro" id="IPR051552">
    <property type="entry name" value="HptR"/>
</dbReference>
<dbReference type="InterPro" id="IPR011006">
    <property type="entry name" value="CheY-like_superfamily"/>
</dbReference>
<evidence type="ECO:0000256" key="1">
    <source>
        <dbReference type="ARBA" id="ARBA00004496"/>
    </source>
</evidence>
<dbReference type="PROSITE" id="PS01124">
    <property type="entry name" value="HTH_ARAC_FAMILY_2"/>
    <property type="match status" value="1"/>
</dbReference>
<keyword evidence="4" id="KW-0902">Two-component regulatory system</keyword>
<comment type="caution">
    <text evidence="11">The sequence shown here is derived from an EMBL/GenBank/DDBJ whole genome shotgun (WGS) entry which is preliminary data.</text>
</comment>
<evidence type="ECO:0000256" key="4">
    <source>
        <dbReference type="ARBA" id="ARBA00023012"/>
    </source>
</evidence>
<dbReference type="Pfam" id="PF17853">
    <property type="entry name" value="GGDEF_2"/>
    <property type="match status" value="1"/>
</dbReference>
<feature type="modified residue" description="4-aspartylphosphate" evidence="8">
    <location>
        <position position="55"/>
    </location>
</feature>
<feature type="domain" description="HTH araC/xylS-type" evidence="9">
    <location>
        <begin position="424"/>
        <end position="522"/>
    </location>
</feature>
<dbReference type="PROSITE" id="PS50110">
    <property type="entry name" value="RESPONSE_REGULATORY"/>
    <property type="match status" value="1"/>
</dbReference>
<comment type="subcellular location">
    <subcellularLocation>
        <location evidence="1">Cytoplasm</location>
    </subcellularLocation>
</comment>